<organism evidence="1">
    <name type="scientific">freshwater metagenome</name>
    <dbReference type="NCBI Taxonomy" id="449393"/>
    <lineage>
        <taxon>unclassified sequences</taxon>
        <taxon>metagenomes</taxon>
        <taxon>ecological metagenomes</taxon>
    </lineage>
</organism>
<evidence type="ECO:0000313" key="1">
    <source>
        <dbReference type="EMBL" id="CAB5039100.1"/>
    </source>
</evidence>
<protein>
    <submittedName>
        <fullName evidence="1">Unannotated protein</fullName>
    </submittedName>
</protein>
<reference evidence="1" key="1">
    <citation type="submission" date="2020-05" db="EMBL/GenBank/DDBJ databases">
        <authorList>
            <person name="Chiriac C."/>
            <person name="Salcher M."/>
            <person name="Ghai R."/>
            <person name="Kavagutti S V."/>
        </authorList>
    </citation>
    <scope>NUCLEOTIDE SEQUENCE</scope>
</reference>
<gene>
    <name evidence="1" type="ORF">UFOPK4150_02125</name>
</gene>
<sequence>MRLPLPGGGLALGAVSAELDREADAAEPMTAPDLTVCSQGRPLGRWVPRGMASSQRAGISSVSPAWASAEFRQIVAEPVESTLAQQAVQERVRQPPPGGRCPW</sequence>
<name>A0A6J7SFH7_9ZZZZ</name>
<accession>A0A6J7SFH7</accession>
<proteinExistence type="predicted"/>
<dbReference type="EMBL" id="CAFBPU010000061">
    <property type="protein sequence ID" value="CAB5039100.1"/>
    <property type="molecule type" value="Genomic_DNA"/>
</dbReference>
<dbReference type="AlphaFoldDB" id="A0A6J7SFH7"/>